<keyword evidence="5 11" id="KW-0812">Transmembrane</keyword>
<reference evidence="13" key="1">
    <citation type="submission" date="2020-05" db="EMBL/GenBank/DDBJ databases">
        <authorList>
            <person name="Chiriac C."/>
            <person name="Salcher M."/>
            <person name="Ghai R."/>
            <person name="Kavagutti S V."/>
        </authorList>
    </citation>
    <scope>NUCLEOTIDE SEQUENCE</scope>
</reference>
<evidence type="ECO:0000256" key="1">
    <source>
        <dbReference type="ARBA" id="ARBA00004651"/>
    </source>
</evidence>
<dbReference type="InterPro" id="IPR005665">
    <property type="entry name" value="SecF_bac"/>
</dbReference>
<evidence type="ECO:0000256" key="5">
    <source>
        <dbReference type="ARBA" id="ARBA00022692"/>
    </source>
</evidence>
<gene>
    <name evidence="13" type="ORF">UFOPK3401_00918</name>
</gene>
<keyword evidence="4" id="KW-1003">Cell membrane</keyword>
<dbReference type="GO" id="GO:0015450">
    <property type="term" value="F:protein-transporting ATPase activity"/>
    <property type="evidence" value="ECO:0007669"/>
    <property type="project" value="InterPro"/>
</dbReference>
<evidence type="ECO:0000256" key="8">
    <source>
        <dbReference type="ARBA" id="ARBA00023010"/>
    </source>
</evidence>
<feature type="compositionally biased region" description="Basic residues" evidence="10">
    <location>
        <begin position="357"/>
        <end position="368"/>
    </location>
</feature>
<keyword evidence="7 11" id="KW-1133">Transmembrane helix</keyword>
<dbReference type="InterPro" id="IPR048634">
    <property type="entry name" value="SecD_SecF_C"/>
</dbReference>
<evidence type="ECO:0000313" key="13">
    <source>
        <dbReference type="EMBL" id="CAB4873039.1"/>
    </source>
</evidence>
<dbReference type="EMBL" id="CAFBLM010000038">
    <property type="protein sequence ID" value="CAB4873039.1"/>
    <property type="molecule type" value="Genomic_DNA"/>
</dbReference>
<feature type="compositionally biased region" description="Low complexity" evidence="10">
    <location>
        <begin position="331"/>
        <end position="352"/>
    </location>
</feature>
<dbReference type="Pfam" id="PF07549">
    <property type="entry name" value="Sec_GG"/>
    <property type="match status" value="1"/>
</dbReference>
<feature type="transmembrane region" description="Helical" evidence="11">
    <location>
        <begin position="140"/>
        <end position="159"/>
    </location>
</feature>
<feature type="region of interest" description="Disordered" evidence="10">
    <location>
        <begin position="313"/>
        <end position="368"/>
    </location>
</feature>
<dbReference type="SUPFAM" id="SSF82866">
    <property type="entry name" value="Multidrug efflux transporter AcrB transmembrane domain"/>
    <property type="match status" value="1"/>
</dbReference>
<evidence type="ECO:0000256" key="2">
    <source>
        <dbReference type="ARBA" id="ARBA00015792"/>
    </source>
</evidence>
<evidence type="ECO:0000259" key="12">
    <source>
        <dbReference type="Pfam" id="PF02355"/>
    </source>
</evidence>
<feature type="transmembrane region" description="Helical" evidence="11">
    <location>
        <begin position="275"/>
        <end position="298"/>
    </location>
</feature>
<dbReference type="PRINTS" id="PR01755">
    <property type="entry name" value="SECFTRNLCASE"/>
</dbReference>
<keyword evidence="3" id="KW-0813">Transport</keyword>
<dbReference type="PANTHER" id="PTHR30081">
    <property type="entry name" value="PROTEIN-EXPORT MEMBRANE PROTEIN SEC"/>
    <property type="match status" value="1"/>
</dbReference>
<accession>A0A6J7DXI4</accession>
<dbReference type="NCBIfam" id="TIGR00916">
    <property type="entry name" value="2A0604s01"/>
    <property type="match status" value="1"/>
</dbReference>
<dbReference type="AlphaFoldDB" id="A0A6J7DXI4"/>
<dbReference type="GO" id="GO:0005886">
    <property type="term" value="C:plasma membrane"/>
    <property type="evidence" value="ECO:0007669"/>
    <property type="project" value="UniProtKB-SubCell"/>
</dbReference>
<proteinExistence type="inferred from homology"/>
<keyword evidence="9 11" id="KW-0472">Membrane</keyword>
<keyword evidence="8" id="KW-0811">Translocation</keyword>
<dbReference type="GO" id="GO:0006886">
    <property type="term" value="P:intracellular protein transport"/>
    <property type="evidence" value="ECO:0007669"/>
    <property type="project" value="InterPro"/>
</dbReference>
<feature type="domain" description="Protein export membrane protein SecD/SecF C-terminal" evidence="12">
    <location>
        <begin position="113"/>
        <end position="303"/>
    </location>
</feature>
<feature type="transmembrane region" description="Helical" evidence="11">
    <location>
        <begin position="250"/>
        <end position="269"/>
    </location>
</feature>
<keyword evidence="6" id="KW-0653">Protein transport</keyword>
<dbReference type="Pfam" id="PF02355">
    <property type="entry name" value="SecD_SecF_C"/>
    <property type="match status" value="1"/>
</dbReference>
<evidence type="ECO:0000256" key="10">
    <source>
        <dbReference type="SAM" id="MobiDB-lite"/>
    </source>
</evidence>
<feature type="transmembrane region" description="Helical" evidence="11">
    <location>
        <begin position="191"/>
        <end position="212"/>
    </location>
</feature>
<dbReference type="InterPro" id="IPR022645">
    <property type="entry name" value="SecD/SecF_bac"/>
</dbReference>
<dbReference type="PANTHER" id="PTHR30081:SF8">
    <property type="entry name" value="PROTEIN TRANSLOCASE SUBUNIT SECF"/>
    <property type="match status" value="1"/>
</dbReference>
<dbReference type="Gene3D" id="1.20.1640.10">
    <property type="entry name" value="Multidrug efflux transporter AcrB transmembrane domain"/>
    <property type="match status" value="1"/>
</dbReference>
<evidence type="ECO:0000256" key="11">
    <source>
        <dbReference type="SAM" id="Phobius"/>
    </source>
</evidence>
<evidence type="ECO:0000256" key="7">
    <source>
        <dbReference type="ARBA" id="ARBA00022989"/>
    </source>
</evidence>
<dbReference type="InterPro" id="IPR022813">
    <property type="entry name" value="SecD/SecF_arch_bac"/>
</dbReference>
<evidence type="ECO:0000256" key="9">
    <source>
        <dbReference type="ARBA" id="ARBA00023136"/>
    </source>
</evidence>
<comment type="subcellular location">
    <subcellularLocation>
        <location evidence="1">Cell membrane</location>
        <topology evidence="1">Multi-pass membrane protein</topology>
    </subcellularLocation>
</comment>
<feature type="transmembrane region" description="Helical" evidence="11">
    <location>
        <begin position="27"/>
        <end position="44"/>
    </location>
</feature>
<dbReference type="InterPro" id="IPR022646">
    <property type="entry name" value="SecD/SecF_CS"/>
</dbReference>
<dbReference type="InterPro" id="IPR055344">
    <property type="entry name" value="SecD_SecF_C_bact"/>
</dbReference>
<name>A0A6J7DXI4_9ZZZZ</name>
<feature type="transmembrane region" description="Helical" evidence="11">
    <location>
        <begin position="166"/>
        <end position="185"/>
    </location>
</feature>
<sequence>MSRLGDLGNRLYRGQLQYDFIARRRRWYAISGLIVVICALSLGIRGLNFGVEFTGGTVFQVEAQQGTIEQARTAMTKAGVNNAVVQRINGNKFRIQTEALTESERNKAVTSLSKTLSVKEDTVTVQFVGPSWGSEITKKAVTGLVVFLILVVIFLSIYFEFKMAMAALVALIHDVLITVGVYSLLGLEVTPATVIGVLTILGYSLYDTVVVFDKVRENTKGLAGSSRMTYSQAANLAVNQTLVRSINTSVVALLPVVAILIGAVGLLGAGTLQELGVALFVGIAAGTYSSIFIATPLLTDFKEREPAMQALARRVEQKQAAGPKADKKAKGTAATTPGEPVAAVASAPAQAAGKRQQPARKSRSKKRR</sequence>
<dbReference type="HAMAP" id="MF_01464_B">
    <property type="entry name" value="SecF_B"/>
    <property type="match status" value="1"/>
</dbReference>
<evidence type="ECO:0000256" key="6">
    <source>
        <dbReference type="ARBA" id="ARBA00022927"/>
    </source>
</evidence>
<evidence type="ECO:0000256" key="4">
    <source>
        <dbReference type="ARBA" id="ARBA00022475"/>
    </source>
</evidence>
<organism evidence="13">
    <name type="scientific">freshwater metagenome</name>
    <dbReference type="NCBI Taxonomy" id="449393"/>
    <lineage>
        <taxon>unclassified sequences</taxon>
        <taxon>metagenomes</taxon>
        <taxon>ecological metagenomes</taxon>
    </lineage>
</organism>
<protein>
    <recommendedName>
        <fullName evidence="2">Protein translocase subunit SecF</fullName>
    </recommendedName>
</protein>
<dbReference type="NCBIfam" id="TIGR00966">
    <property type="entry name" value="transloc_SecF"/>
    <property type="match status" value="1"/>
</dbReference>
<evidence type="ECO:0000256" key="3">
    <source>
        <dbReference type="ARBA" id="ARBA00022448"/>
    </source>
</evidence>